<dbReference type="Gene3D" id="3.40.50.1110">
    <property type="entry name" value="SGNH hydrolase"/>
    <property type="match status" value="1"/>
</dbReference>
<dbReference type="Pfam" id="PF13472">
    <property type="entry name" value="Lipase_GDSL_2"/>
    <property type="match status" value="1"/>
</dbReference>
<evidence type="ECO:0000313" key="5">
    <source>
        <dbReference type="EMBL" id="OGK04938.1"/>
    </source>
</evidence>
<evidence type="ECO:0000256" key="2">
    <source>
        <dbReference type="ARBA" id="ARBA00023157"/>
    </source>
</evidence>
<dbReference type="AlphaFoldDB" id="A0A1F7FE84"/>
<name>A0A1F7FE84_UNCRA</name>
<dbReference type="Gene3D" id="2.60.120.260">
    <property type="entry name" value="Galactose-binding domain-like"/>
    <property type="match status" value="1"/>
</dbReference>
<comment type="caution">
    <text evidence="5">The sequence shown here is derived from an EMBL/GenBank/DDBJ whole genome shotgun (WGS) entry which is preliminary data.</text>
</comment>
<proteinExistence type="predicted"/>
<dbReference type="Gene3D" id="2.60.120.200">
    <property type="match status" value="1"/>
</dbReference>
<dbReference type="Proteomes" id="UP000179243">
    <property type="component" value="Unassembled WGS sequence"/>
</dbReference>
<dbReference type="InterPro" id="IPR036116">
    <property type="entry name" value="FN3_sf"/>
</dbReference>
<dbReference type="InterPro" id="IPR014755">
    <property type="entry name" value="Cu-Rt/internalin_Ig-like"/>
</dbReference>
<dbReference type="SUPFAM" id="SSF49899">
    <property type="entry name" value="Concanavalin A-like lectins/glucanases"/>
    <property type="match status" value="1"/>
</dbReference>
<dbReference type="SUPFAM" id="SSF52266">
    <property type="entry name" value="SGNH hydrolase"/>
    <property type="match status" value="1"/>
</dbReference>
<evidence type="ECO:0000256" key="3">
    <source>
        <dbReference type="SAM" id="SignalP"/>
    </source>
</evidence>
<dbReference type="SUPFAM" id="SSF49265">
    <property type="entry name" value="Fibronectin type III"/>
    <property type="match status" value="1"/>
</dbReference>
<protein>
    <recommendedName>
        <fullName evidence="4">LamG-like jellyroll fold domain-containing protein</fullName>
    </recommendedName>
</protein>
<accession>A0A1F7FE84</accession>
<sequence>MRFNMIMMLILLLGMRVFSSATIHPDNPLIEVDGALFITADTNRMVMDRYSQEVLDSAMLGTVNLIAPYVAATQAGMVLRFRTASPVIAVAFEQRQGGFYQNPYFDVYCDGVFKNHATSGLTFFISASAPGAHSWEIMLPHLYSVNFQGLELDSGYALENDSILQRPVYVAIGNSITHGMGQTYSNTTYPVSLARKKNWKLYNLAVGGSKIAEAVSMLVRDRDVDVFTIMWGFNDFTAQFLSTYDTTQSIHGRLASLIADLRVHHPLAAIYVVTPSFTTRWGGLNALTGLTIDDYRKATRNIIDSMQQSGDTLLFKLEGTDFSDINSLTDEVHFTPAGAVRFADSLEKYVLERWNVPACDTVLPAAPVIFQSIALDARQVALSWNSIEAGNPRNAIVYHVYRDSMPFLSTSDTVLIDDGVDFSVVPSYRYSISAVRQALGQCHIEGLMSDEVLVTTPPPDSVPLRIKQVYGVNGTSVLIAFNKTVDSVSAVNSANYSITGLTVSSVSLSKSRDLVTLIVSPMALNESYQMIAGNIQDRSLPVHTLPSGTAADFICSDLNNNLHSWWPLDEKTESLVLDWSGNNNDGGCFYGFSRTPGMLENALHFTPGAYAQMASGLHGLHFPFTIALWINREDDLTRAILSTEDVSGSYYGAWMGISASGQVQINFGNGGSPGPGSRKTKVSANTVVENAWTHVAAVVNSATDMTLYIDGVDGGGTYSGTATTMAHSVAGKMQIGYQTSAGTPLYYDGSMDDIRIYDSVLTQDQITRLAAAEPSTGIVDNNPVKRVFSLAVMPNPFNPSAMIAFSIPTAQRVVLDAFDVKGSRVARLVDGKREAGEYRIVWAGSQQASGVYLLRMQAGTKIMERKLVYLK</sequence>
<keyword evidence="1 3" id="KW-0732">Signal</keyword>
<feature type="chain" id="PRO_5009528617" description="LamG-like jellyroll fold domain-containing protein" evidence="3">
    <location>
        <begin position="24"/>
        <end position="871"/>
    </location>
</feature>
<dbReference type="InterPro" id="IPR013320">
    <property type="entry name" value="ConA-like_dom_sf"/>
</dbReference>
<dbReference type="InterPro" id="IPR006558">
    <property type="entry name" value="LamG-like"/>
</dbReference>
<evidence type="ECO:0000259" key="4">
    <source>
        <dbReference type="SMART" id="SM00560"/>
    </source>
</evidence>
<feature type="domain" description="LamG-like jellyroll fold" evidence="4">
    <location>
        <begin position="624"/>
        <end position="764"/>
    </location>
</feature>
<reference evidence="5 6" key="1">
    <citation type="journal article" date="2016" name="Nat. Commun.">
        <title>Thousands of microbial genomes shed light on interconnected biogeochemical processes in an aquifer system.</title>
        <authorList>
            <person name="Anantharaman K."/>
            <person name="Brown C.T."/>
            <person name="Hug L.A."/>
            <person name="Sharon I."/>
            <person name="Castelle C.J."/>
            <person name="Probst A.J."/>
            <person name="Thomas B.C."/>
            <person name="Singh A."/>
            <person name="Wilkins M.J."/>
            <person name="Karaoz U."/>
            <person name="Brodie E.L."/>
            <person name="Williams K.H."/>
            <person name="Hubbard S.S."/>
            <person name="Banfield J.F."/>
        </authorList>
    </citation>
    <scope>NUCLEOTIDE SEQUENCE [LARGE SCALE GENOMIC DNA]</scope>
</reference>
<dbReference type="InterPro" id="IPR036514">
    <property type="entry name" value="SGNH_hydro_sf"/>
</dbReference>
<evidence type="ECO:0000256" key="1">
    <source>
        <dbReference type="ARBA" id="ARBA00022729"/>
    </source>
</evidence>
<keyword evidence="2" id="KW-1015">Disulfide bond</keyword>
<dbReference type="Gene3D" id="2.60.40.4070">
    <property type="match status" value="1"/>
</dbReference>
<gene>
    <name evidence="5" type="ORF">A2519_08190</name>
</gene>
<dbReference type="Gene3D" id="2.60.40.1220">
    <property type="match status" value="1"/>
</dbReference>
<dbReference type="Pfam" id="PF13385">
    <property type="entry name" value="Laminin_G_3"/>
    <property type="match status" value="1"/>
</dbReference>
<dbReference type="SMART" id="SM00560">
    <property type="entry name" value="LamGL"/>
    <property type="match status" value="1"/>
</dbReference>
<evidence type="ECO:0000313" key="6">
    <source>
        <dbReference type="Proteomes" id="UP000179243"/>
    </source>
</evidence>
<feature type="signal peptide" evidence="3">
    <location>
        <begin position="1"/>
        <end position="23"/>
    </location>
</feature>
<dbReference type="InterPro" id="IPR013830">
    <property type="entry name" value="SGNH_hydro"/>
</dbReference>
<dbReference type="EMBL" id="MFYX01000065">
    <property type="protein sequence ID" value="OGK04938.1"/>
    <property type="molecule type" value="Genomic_DNA"/>
</dbReference>
<organism evidence="5 6">
    <name type="scientific">Candidatus Raymondbacteria bacterium RIFOXYD12_FULL_49_13</name>
    <dbReference type="NCBI Taxonomy" id="1817890"/>
    <lineage>
        <taxon>Bacteria</taxon>
        <taxon>Raymondiibacteriota</taxon>
    </lineage>
</organism>